<dbReference type="GeneID" id="93229842"/>
<evidence type="ECO:0000313" key="5">
    <source>
        <dbReference type="Proteomes" id="UP000245778"/>
    </source>
</evidence>
<dbReference type="eggNOG" id="COG2610">
    <property type="taxonomic scope" value="Bacteria"/>
</dbReference>
<gene>
    <name evidence="3" type="ORF">C7373_103177</name>
    <name evidence="2" type="ORF">IB211_00912</name>
</gene>
<dbReference type="GO" id="GO:0005886">
    <property type="term" value="C:plasma membrane"/>
    <property type="evidence" value="ECO:0007669"/>
    <property type="project" value="TreeGrafter"/>
</dbReference>
<evidence type="ECO:0000313" key="2">
    <source>
        <dbReference type="EMBL" id="ALP93306.1"/>
    </source>
</evidence>
<evidence type="ECO:0000313" key="3">
    <source>
        <dbReference type="EMBL" id="PVY58889.1"/>
    </source>
</evidence>
<feature type="transmembrane region" description="Helical" evidence="1">
    <location>
        <begin position="412"/>
        <end position="436"/>
    </location>
</feature>
<accession>A0A0S2W1S5</accession>
<dbReference type="EMBL" id="CP011307">
    <property type="protein sequence ID" value="ALP93306.1"/>
    <property type="molecule type" value="Genomic_DNA"/>
</dbReference>
<dbReference type="AlphaFoldDB" id="A0A0S2W1S5"/>
<dbReference type="Proteomes" id="UP000064844">
    <property type="component" value="Chromosome"/>
</dbReference>
<feature type="transmembrane region" description="Helical" evidence="1">
    <location>
        <begin position="57"/>
        <end position="78"/>
    </location>
</feature>
<dbReference type="PANTHER" id="PTHR30354">
    <property type="entry name" value="GNT FAMILY GLUCONATE TRANSPORTER"/>
    <property type="match status" value="1"/>
</dbReference>
<sequence>MTAVSIIGIFLGLAVLIFCSMKGLSVFISALLASVVIALTGGISLESALLTDFMTGFVNFITGNFMVFAAGALMGKAYEITGGAKAVARLFIKLFTVRFAPYAIFLAIVVMTWGGIAGFVLAFSVFPIAVEIFREADLPRSMIPGIVIAGCCTISSWGPGSAQPVNNIYATNFQTSLMGAPVPSIIMAVASLLVTCLLLAVFIGRARARGKGFVATKWDVPESDAALPNGILALIPLVVALVTINVKVNGKAILPTAFGIFVGAVVAILLMFRHKSDDKALVAHIGDAFQNALTSIGNTAAMAAVGTVAQSVVGFSFLLNALVGMGGNPLISAAVCAGLICGVTGGATGGTSLIGPTLAGIYGDMGLNLSMVGRIVNATGHVTGTLPNCGFINTTITGIAHDTYSACYKYSFAFCTLANLCAVIVGIIVMSIMGFYI</sequence>
<organism evidence="2 4">
    <name type="scientific">Intestinimonas butyriciproducens</name>
    <dbReference type="NCBI Taxonomy" id="1297617"/>
    <lineage>
        <taxon>Bacteria</taxon>
        <taxon>Bacillati</taxon>
        <taxon>Bacillota</taxon>
        <taxon>Clostridia</taxon>
        <taxon>Eubacteriales</taxon>
        <taxon>Intestinimonas</taxon>
    </lineage>
</organism>
<proteinExistence type="predicted"/>
<feature type="transmembrane region" description="Helical" evidence="1">
    <location>
        <begin position="225"/>
        <end position="246"/>
    </location>
</feature>
<dbReference type="OrthoDB" id="86125at2"/>
<feature type="transmembrane region" description="Helical" evidence="1">
    <location>
        <begin position="252"/>
        <end position="272"/>
    </location>
</feature>
<keyword evidence="1" id="KW-0472">Membrane</keyword>
<dbReference type="STRING" id="1297617.IB211_00912"/>
<evidence type="ECO:0000313" key="4">
    <source>
        <dbReference type="Proteomes" id="UP000064844"/>
    </source>
</evidence>
<dbReference type="GO" id="GO:0015128">
    <property type="term" value="F:gluconate transmembrane transporter activity"/>
    <property type="evidence" value="ECO:0007669"/>
    <property type="project" value="InterPro"/>
</dbReference>
<dbReference type="Proteomes" id="UP000245778">
    <property type="component" value="Unassembled WGS sequence"/>
</dbReference>
<reference evidence="4" key="2">
    <citation type="submission" date="2015-04" db="EMBL/GenBank/DDBJ databases">
        <title>A butyrogenic pathway from the amino acid lysine in a human gut commensal.</title>
        <authorList>
            <person name="de Vos W.M."/>
            <person name="Bui N.T.P."/>
            <person name="Plugge C.M."/>
            <person name="Ritari J."/>
        </authorList>
    </citation>
    <scope>NUCLEOTIDE SEQUENCE [LARGE SCALE GENOMIC DNA]</scope>
    <source>
        <strain evidence="4">AF211</strain>
    </source>
</reference>
<protein>
    <submittedName>
        <fullName evidence="3">H+/gluconate symporter-like permease</fullName>
    </submittedName>
</protein>
<keyword evidence="4" id="KW-1185">Reference proteome</keyword>
<keyword evidence="1" id="KW-1133">Transmembrane helix</keyword>
<feature type="transmembrane region" description="Helical" evidence="1">
    <location>
        <begin position="6"/>
        <end position="24"/>
    </location>
</feature>
<feature type="transmembrane region" description="Helical" evidence="1">
    <location>
        <begin position="182"/>
        <end position="204"/>
    </location>
</feature>
<dbReference type="InterPro" id="IPR003474">
    <property type="entry name" value="Glcn_transporter"/>
</dbReference>
<dbReference type="KEGG" id="ibu:IB211_00912"/>
<keyword evidence="1" id="KW-0812">Transmembrane</keyword>
<dbReference type="EMBL" id="QEKK01000003">
    <property type="protein sequence ID" value="PVY58889.1"/>
    <property type="molecule type" value="Genomic_DNA"/>
</dbReference>
<feature type="transmembrane region" description="Helical" evidence="1">
    <location>
        <begin position="90"/>
        <end position="110"/>
    </location>
</feature>
<evidence type="ECO:0000256" key="1">
    <source>
        <dbReference type="SAM" id="Phobius"/>
    </source>
</evidence>
<dbReference type="PANTHER" id="PTHR30354:SF7">
    <property type="entry name" value="BLL7963 PROTEIN"/>
    <property type="match status" value="1"/>
</dbReference>
<dbReference type="RefSeq" id="WP_058117245.1">
    <property type="nucleotide sequence ID" value="NZ_CAMREZ010000001.1"/>
</dbReference>
<reference evidence="2 4" key="1">
    <citation type="journal article" date="2015" name="Nat. Commun.">
        <title>Production of butyrate from lysine and the Amadori product fructoselysine by a human gut commensal.</title>
        <authorList>
            <person name="Bui T.P."/>
            <person name="Ritari J."/>
            <person name="Boeren S."/>
            <person name="de Waard P."/>
            <person name="Plugge C.M."/>
            <person name="de Vos W.M."/>
        </authorList>
    </citation>
    <scope>NUCLEOTIDE SEQUENCE [LARGE SCALE GENOMIC DNA]</scope>
    <source>
        <strain evidence="2 4">AF211</strain>
    </source>
</reference>
<reference evidence="3 5" key="3">
    <citation type="submission" date="2018-04" db="EMBL/GenBank/DDBJ databases">
        <title>Genomic Encyclopedia of Type Strains, Phase IV (KMG-IV): sequencing the most valuable type-strain genomes for metagenomic binning, comparative biology and taxonomic classification.</title>
        <authorList>
            <person name="Goeker M."/>
        </authorList>
    </citation>
    <scope>NUCLEOTIDE SEQUENCE [LARGE SCALE GENOMIC DNA]</scope>
    <source>
        <strain evidence="3 5">DSM 26588</strain>
    </source>
</reference>
<dbReference type="PATRIC" id="fig|1297617.4.peg.925"/>
<name>A0A0S2W1S5_9FIRM</name>